<protein>
    <submittedName>
        <fullName evidence="1">Uncharacterized protein</fullName>
    </submittedName>
</protein>
<dbReference type="Pfam" id="PF21357">
    <property type="entry name" value="EIF3E_C"/>
    <property type="match status" value="1"/>
</dbReference>
<dbReference type="EMBL" id="KN818361">
    <property type="protein sequence ID" value="KIL57660.1"/>
    <property type="molecule type" value="Genomic_DNA"/>
</dbReference>
<dbReference type="HOGENOM" id="CLU_2704299_0_0_1"/>
<sequence>MGADAKIDLEKNVIEINRPPQLVYQSVIEKTRGLALRTQTIGAAVARAGAVPLEKQMQTQEQQEPPATVAAAA</sequence>
<keyword evidence="2" id="KW-1185">Reference proteome</keyword>
<accession>A0A0C2S4N4</accession>
<dbReference type="OrthoDB" id="417252at2759"/>
<dbReference type="InParanoid" id="A0A0C2S4N4"/>
<proteinExistence type="predicted"/>
<organism evidence="1 2">
    <name type="scientific">Amanita muscaria (strain Koide BX008)</name>
    <dbReference type="NCBI Taxonomy" id="946122"/>
    <lineage>
        <taxon>Eukaryota</taxon>
        <taxon>Fungi</taxon>
        <taxon>Dikarya</taxon>
        <taxon>Basidiomycota</taxon>
        <taxon>Agaricomycotina</taxon>
        <taxon>Agaricomycetes</taxon>
        <taxon>Agaricomycetidae</taxon>
        <taxon>Agaricales</taxon>
        <taxon>Pluteineae</taxon>
        <taxon>Amanitaceae</taxon>
        <taxon>Amanita</taxon>
    </lineage>
</organism>
<name>A0A0C2S4N4_AMAMK</name>
<dbReference type="Proteomes" id="UP000054549">
    <property type="component" value="Unassembled WGS sequence"/>
</dbReference>
<evidence type="ECO:0000313" key="1">
    <source>
        <dbReference type="EMBL" id="KIL57660.1"/>
    </source>
</evidence>
<gene>
    <name evidence="1" type="ORF">M378DRAFT_171489</name>
</gene>
<reference evidence="1 2" key="1">
    <citation type="submission" date="2014-04" db="EMBL/GenBank/DDBJ databases">
        <title>Evolutionary Origins and Diversification of the Mycorrhizal Mutualists.</title>
        <authorList>
            <consortium name="DOE Joint Genome Institute"/>
            <consortium name="Mycorrhizal Genomics Consortium"/>
            <person name="Kohler A."/>
            <person name="Kuo A."/>
            <person name="Nagy L.G."/>
            <person name="Floudas D."/>
            <person name="Copeland A."/>
            <person name="Barry K.W."/>
            <person name="Cichocki N."/>
            <person name="Veneault-Fourrey C."/>
            <person name="LaButti K."/>
            <person name="Lindquist E.A."/>
            <person name="Lipzen A."/>
            <person name="Lundell T."/>
            <person name="Morin E."/>
            <person name="Murat C."/>
            <person name="Riley R."/>
            <person name="Ohm R."/>
            <person name="Sun H."/>
            <person name="Tunlid A."/>
            <person name="Henrissat B."/>
            <person name="Grigoriev I.V."/>
            <person name="Hibbett D.S."/>
            <person name="Martin F."/>
        </authorList>
    </citation>
    <scope>NUCLEOTIDE SEQUENCE [LARGE SCALE GENOMIC DNA]</scope>
    <source>
        <strain evidence="1 2">Koide BX008</strain>
    </source>
</reference>
<evidence type="ECO:0000313" key="2">
    <source>
        <dbReference type="Proteomes" id="UP000054549"/>
    </source>
</evidence>
<dbReference type="AlphaFoldDB" id="A0A0C2S4N4"/>